<comment type="caution">
    <text evidence="4">The sequence shown here is derived from an EMBL/GenBank/DDBJ whole genome shotgun (WGS) entry which is preliminary data.</text>
</comment>
<evidence type="ECO:0000259" key="3">
    <source>
        <dbReference type="PROSITE" id="PS50263"/>
    </source>
</evidence>
<evidence type="ECO:0000256" key="2">
    <source>
        <dbReference type="ARBA" id="ARBA00022801"/>
    </source>
</evidence>
<proteinExistence type="inferred from homology"/>
<organism evidence="4 5">
    <name type="scientific">Caldalkalibacillus uzonensis</name>
    <dbReference type="NCBI Taxonomy" id="353224"/>
    <lineage>
        <taxon>Bacteria</taxon>
        <taxon>Bacillati</taxon>
        <taxon>Bacillota</taxon>
        <taxon>Bacilli</taxon>
        <taxon>Bacillales</taxon>
        <taxon>Bacillaceae</taxon>
        <taxon>Caldalkalibacillus</taxon>
    </lineage>
</organism>
<reference evidence="4 5" key="1">
    <citation type="submission" date="2023-07" db="EMBL/GenBank/DDBJ databases">
        <title>Genomic Encyclopedia of Type Strains, Phase IV (KMG-IV): sequencing the most valuable type-strain genomes for metagenomic binning, comparative biology and taxonomic classification.</title>
        <authorList>
            <person name="Goeker M."/>
        </authorList>
    </citation>
    <scope>NUCLEOTIDE SEQUENCE [LARGE SCALE GENOMIC DNA]</scope>
    <source>
        <strain evidence="4 5">DSM 17740</strain>
    </source>
</reference>
<sequence length="293" mass="32574">MQEKVKVAVVQTSGVGYENREENLLFTLNKIEELGGQGLDLIVFPELGLTGFVKEFTPEEKETYWREAAEPIPGPTTNRLAEAAKKYGISLVVGMAERAEVQGEIYNVAVLISKTGEVHVTRKVHLPQIEKFYFTPGPEPEVIETPFGKIGLVICYDVFFPEISRVLAAKGAEILVVIGSIWKGGKEGGVGDGENKRRIFQTAPLMRALENGCHVIFCNASGRHYMGKNVGYWSRFGESKVISALGEILAESTHDREDVLVTELNFKSILRARSIYPFFMDRKPSAFQSLTKN</sequence>
<gene>
    <name evidence="4" type="ORF">J2S00_003606</name>
</gene>
<evidence type="ECO:0000313" key="4">
    <source>
        <dbReference type="EMBL" id="MDQ0340766.1"/>
    </source>
</evidence>
<dbReference type="InterPro" id="IPR036526">
    <property type="entry name" value="C-N_Hydrolase_sf"/>
</dbReference>
<dbReference type="CDD" id="cd07197">
    <property type="entry name" value="nitrilase"/>
    <property type="match status" value="1"/>
</dbReference>
<evidence type="ECO:0000313" key="5">
    <source>
        <dbReference type="Proteomes" id="UP001232445"/>
    </source>
</evidence>
<keyword evidence="5" id="KW-1185">Reference proteome</keyword>
<dbReference type="InterPro" id="IPR001110">
    <property type="entry name" value="UPF0012_CS"/>
</dbReference>
<dbReference type="RefSeq" id="WP_307342966.1">
    <property type="nucleotide sequence ID" value="NZ_JAUSUQ010000019.1"/>
</dbReference>
<dbReference type="PANTHER" id="PTHR43674:SF16">
    <property type="entry name" value="CARBON-NITROGEN FAMILY, PUTATIVE (AFU_ORTHOLOGUE AFUA_5G02350)-RELATED"/>
    <property type="match status" value="1"/>
</dbReference>
<dbReference type="PROSITE" id="PS50263">
    <property type="entry name" value="CN_HYDROLASE"/>
    <property type="match status" value="1"/>
</dbReference>
<dbReference type="EMBL" id="JAUSUQ010000019">
    <property type="protein sequence ID" value="MDQ0340766.1"/>
    <property type="molecule type" value="Genomic_DNA"/>
</dbReference>
<feature type="domain" description="CN hydrolase" evidence="3">
    <location>
        <begin position="5"/>
        <end position="266"/>
    </location>
</feature>
<dbReference type="PANTHER" id="PTHR43674">
    <property type="entry name" value="NITRILASE C965.09-RELATED"/>
    <property type="match status" value="1"/>
</dbReference>
<dbReference type="Pfam" id="PF00795">
    <property type="entry name" value="CN_hydrolase"/>
    <property type="match status" value="1"/>
</dbReference>
<accession>A0ABU0CWI0</accession>
<dbReference type="Gene3D" id="3.60.110.10">
    <property type="entry name" value="Carbon-nitrogen hydrolase"/>
    <property type="match status" value="1"/>
</dbReference>
<name>A0ABU0CWI0_9BACI</name>
<dbReference type="InterPro" id="IPR050345">
    <property type="entry name" value="Aliph_Amidase/BUP"/>
</dbReference>
<dbReference type="PROSITE" id="PS01227">
    <property type="entry name" value="UPF0012"/>
    <property type="match status" value="1"/>
</dbReference>
<comment type="similarity">
    <text evidence="1">Belongs to the carbon-nitrogen hydrolase superfamily. NIT1/NIT2 family.</text>
</comment>
<protein>
    <submittedName>
        <fullName evidence="4">Amidohydrolase</fullName>
    </submittedName>
</protein>
<dbReference type="InterPro" id="IPR003010">
    <property type="entry name" value="C-N_Hydrolase"/>
</dbReference>
<dbReference type="SUPFAM" id="SSF56317">
    <property type="entry name" value="Carbon-nitrogen hydrolase"/>
    <property type="match status" value="1"/>
</dbReference>
<dbReference type="Proteomes" id="UP001232445">
    <property type="component" value="Unassembled WGS sequence"/>
</dbReference>
<keyword evidence="2" id="KW-0378">Hydrolase</keyword>
<evidence type="ECO:0000256" key="1">
    <source>
        <dbReference type="ARBA" id="ARBA00010613"/>
    </source>
</evidence>